<dbReference type="RefSeq" id="WP_124729749.1">
    <property type="nucleotide sequence ID" value="NZ_CBCSKC010000008.1"/>
</dbReference>
<dbReference type="EMBL" id="CP034015">
    <property type="protein sequence ID" value="AZG72144.1"/>
    <property type="molecule type" value="Genomic_DNA"/>
</dbReference>
<keyword evidence="1" id="KW-1133">Transmembrane helix</keyword>
<keyword evidence="1" id="KW-0812">Transmembrane</keyword>
<proteinExistence type="predicted"/>
<gene>
    <name evidence="2" type="ORF">EGC82_04820</name>
</gene>
<accession>A0A3G8LRS7</accession>
<feature type="transmembrane region" description="Helical" evidence="1">
    <location>
        <begin position="25"/>
        <end position="47"/>
    </location>
</feature>
<dbReference type="KEGG" id="slj:EGC82_04820"/>
<sequence>MDVIEVYTLEPYCRTSVHNPNKVDLFQPLAIALIIHVMLIFLIALFWEQDTDQRTSDLPATPKTKAIRSYLLSSKQYQSMINTLPKPNDLDDIQQNSHHSNTRLGLSSAKTQTETSMTMREVSVINNFMLPEKKYSDTQISIRACIKLIKTTNSITQHQIIQYPSEALFSVPQVNLYNNTI</sequence>
<evidence type="ECO:0000313" key="3">
    <source>
        <dbReference type="Proteomes" id="UP000278035"/>
    </source>
</evidence>
<dbReference type="Proteomes" id="UP000278035">
    <property type="component" value="Chromosome"/>
</dbReference>
<evidence type="ECO:0000313" key="2">
    <source>
        <dbReference type="EMBL" id="AZG72144.1"/>
    </source>
</evidence>
<name>A0A3G8LRS7_9GAMM</name>
<organism evidence="2 3">
    <name type="scientific">Shewanella livingstonensis</name>
    <dbReference type="NCBI Taxonomy" id="150120"/>
    <lineage>
        <taxon>Bacteria</taxon>
        <taxon>Pseudomonadati</taxon>
        <taxon>Pseudomonadota</taxon>
        <taxon>Gammaproteobacteria</taxon>
        <taxon>Alteromonadales</taxon>
        <taxon>Shewanellaceae</taxon>
        <taxon>Shewanella</taxon>
    </lineage>
</organism>
<keyword evidence="3" id="KW-1185">Reference proteome</keyword>
<dbReference type="AlphaFoldDB" id="A0A3G8LRS7"/>
<reference evidence="3" key="1">
    <citation type="submission" date="2018-11" db="EMBL/GenBank/DDBJ databases">
        <title>Shewanella sp. M2.</title>
        <authorList>
            <person name="Hwang Y.J."/>
            <person name="Hwang C.Y."/>
        </authorList>
    </citation>
    <scope>NUCLEOTIDE SEQUENCE [LARGE SCALE GENOMIC DNA]</scope>
    <source>
        <strain evidence="3">LMG 19866</strain>
    </source>
</reference>
<evidence type="ECO:0000256" key="1">
    <source>
        <dbReference type="SAM" id="Phobius"/>
    </source>
</evidence>
<protein>
    <submittedName>
        <fullName evidence="2">Uncharacterized protein</fullName>
    </submittedName>
</protein>
<keyword evidence="1" id="KW-0472">Membrane</keyword>